<feature type="region of interest" description="Disordered" evidence="1">
    <location>
        <begin position="237"/>
        <end position="256"/>
    </location>
</feature>
<evidence type="ECO:0000313" key="2">
    <source>
        <dbReference type="EMBL" id="RSH82252.1"/>
    </source>
</evidence>
<feature type="region of interest" description="Disordered" evidence="1">
    <location>
        <begin position="1"/>
        <end position="20"/>
    </location>
</feature>
<comment type="caution">
    <text evidence="2">The sequence shown here is derived from an EMBL/GenBank/DDBJ whole genome shotgun (WGS) entry which is preliminary data.</text>
</comment>
<dbReference type="OrthoDB" id="10005898at2759"/>
<accession>A0A427XTM8</accession>
<protein>
    <submittedName>
        <fullName evidence="2">Uncharacterized protein</fullName>
    </submittedName>
</protein>
<organism evidence="2 3">
    <name type="scientific">Saitozyma podzolica</name>
    <dbReference type="NCBI Taxonomy" id="1890683"/>
    <lineage>
        <taxon>Eukaryota</taxon>
        <taxon>Fungi</taxon>
        <taxon>Dikarya</taxon>
        <taxon>Basidiomycota</taxon>
        <taxon>Agaricomycotina</taxon>
        <taxon>Tremellomycetes</taxon>
        <taxon>Tremellales</taxon>
        <taxon>Trimorphomycetaceae</taxon>
        <taxon>Saitozyma</taxon>
    </lineage>
</organism>
<evidence type="ECO:0000313" key="3">
    <source>
        <dbReference type="Proteomes" id="UP000279259"/>
    </source>
</evidence>
<dbReference type="PANTHER" id="PTHR12652">
    <property type="entry name" value="PEROXISOMAL BIOGENESIS FACTOR 11"/>
    <property type="match status" value="1"/>
</dbReference>
<keyword evidence="3" id="KW-1185">Reference proteome</keyword>
<dbReference type="AlphaFoldDB" id="A0A427XTM8"/>
<dbReference type="EMBL" id="RSCD01000027">
    <property type="protein sequence ID" value="RSH82252.1"/>
    <property type="molecule type" value="Genomic_DNA"/>
</dbReference>
<dbReference type="Proteomes" id="UP000279259">
    <property type="component" value="Unassembled WGS sequence"/>
</dbReference>
<sequence length="322" mass="34089">MSSSISKPAAPPSSPSPLSSPQLLLARLTRLTSTIPGLDASLMLAQYTSPLIIALLLRLARFRAAHPHLRFSLRGAGASLKGGGEGLVRLAEGWGRAAGSVADARVIMRAFGLLPVLQGLFTLYPNPLKSLLSLFSLKPSALASSKTLPTLQLLSLLAYYPLEHLSWLATKGVVPLAPASIGTATLWSVRFWALYVMLEIYKLRRSHTSLQARGRALQVAKPSVSAAEAGGYELQESSSVEKAPAAPPASPSHAEGVAEATQLRADLIKWKDAVLVNSGYAPLTLHWSTPGGLWSSPLVTAMFGTIAASGQLITEWRKGATT</sequence>
<gene>
    <name evidence="2" type="ORF">EHS25_005962</name>
</gene>
<dbReference type="PANTHER" id="PTHR12652:SF25">
    <property type="entry name" value="MICROBODY (PEROXISOME) PROLIFERATION PROTEIN PEROXIN 11C (EUROFUNG)"/>
    <property type="match status" value="1"/>
</dbReference>
<name>A0A427XTM8_9TREE</name>
<evidence type="ECO:0000256" key="1">
    <source>
        <dbReference type="SAM" id="MobiDB-lite"/>
    </source>
</evidence>
<reference evidence="2 3" key="1">
    <citation type="submission" date="2018-11" db="EMBL/GenBank/DDBJ databases">
        <title>Genome sequence of Saitozyma podzolica DSM 27192.</title>
        <authorList>
            <person name="Aliyu H."/>
            <person name="Gorte O."/>
            <person name="Ochsenreither K."/>
        </authorList>
    </citation>
    <scope>NUCLEOTIDE SEQUENCE [LARGE SCALE GENOMIC DNA]</scope>
    <source>
        <strain evidence="2 3">DSM 27192</strain>
    </source>
</reference>
<dbReference type="STRING" id="1890683.A0A427XTM8"/>
<proteinExistence type="predicted"/>